<proteinExistence type="predicted"/>
<comment type="caution">
    <text evidence="2">The sequence shown here is derived from an EMBL/GenBank/DDBJ whole genome shotgun (WGS) entry which is preliminary data.</text>
</comment>
<name>A0AAD3D269_9STRA</name>
<protein>
    <submittedName>
        <fullName evidence="2">Uncharacterized protein</fullName>
    </submittedName>
</protein>
<keyword evidence="1" id="KW-0732">Signal</keyword>
<keyword evidence="3" id="KW-1185">Reference proteome</keyword>
<reference evidence="2 3" key="1">
    <citation type="journal article" date="2021" name="Sci. Rep.">
        <title>The genome of the diatom Chaetoceros tenuissimus carries an ancient integrated fragment of an extant virus.</title>
        <authorList>
            <person name="Hongo Y."/>
            <person name="Kimura K."/>
            <person name="Takaki Y."/>
            <person name="Yoshida Y."/>
            <person name="Baba S."/>
            <person name="Kobayashi G."/>
            <person name="Nagasaki K."/>
            <person name="Hano T."/>
            <person name="Tomaru Y."/>
        </authorList>
    </citation>
    <scope>NUCLEOTIDE SEQUENCE [LARGE SCALE GENOMIC DNA]</scope>
    <source>
        <strain evidence="2 3">NIES-3715</strain>
    </source>
</reference>
<sequence length="175" mass="19793">MIQNLSTYFMLLTALLPYSTVSAFTAPTLQASSRSSQLSVKFDAATERWIPESTEETEGYDAFGTLLRAGPKPFLIRITNGDNYEQGVYKFMAQKNMNRMEAQGNFDAYLENPNDWAYQYLQEQKGGPKKDYVNDGMDPKSLILKGVWTGLVLAIAGRAIYSYENGVNFYDFLKQ</sequence>
<evidence type="ECO:0000256" key="1">
    <source>
        <dbReference type="SAM" id="SignalP"/>
    </source>
</evidence>
<feature type="signal peptide" evidence="1">
    <location>
        <begin position="1"/>
        <end position="23"/>
    </location>
</feature>
<dbReference type="AlphaFoldDB" id="A0AAD3D269"/>
<dbReference type="EMBL" id="BLLK01000049">
    <property type="protein sequence ID" value="GFH55446.1"/>
    <property type="molecule type" value="Genomic_DNA"/>
</dbReference>
<accession>A0AAD3D269</accession>
<organism evidence="2 3">
    <name type="scientific">Chaetoceros tenuissimus</name>
    <dbReference type="NCBI Taxonomy" id="426638"/>
    <lineage>
        <taxon>Eukaryota</taxon>
        <taxon>Sar</taxon>
        <taxon>Stramenopiles</taxon>
        <taxon>Ochrophyta</taxon>
        <taxon>Bacillariophyta</taxon>
        <taxon>Coscinodiscophyceae</taxon>
        <taxon>Chaetocerotophycidae</taxon>
        <taxon>Chaetocerotales</taxon>
        <taxon>Chaetocerotaceae</taxon>
        <taxon>Chaetoceros</taxon>
    </lineage>
</organism>
<evidence type="ECO:0000313" key="3">
    <source>
        <dbReference type="Proteomes" id="UP001054902"/>
    </source>
</evidence>
<gene>
    <name evidence="2" type="ORF">CTEN210_11922</name>
</gene>
<dbReference type="Proteomes" id="UP001054902">
    <property type="component" value="Unassembled WGS sequence"/>
</dbReference>
<evidence type="ECO:0000313" key="2">
    <source>
        <dbReference type="EMBL" id="GFH55446.1"/>
    </source>
</evidence>
<feature type="chain" id="PRO_5042296547" evidence="1">
    <location>
        <begin position="24"/>
        <end position="175"/>
    </location>
</feature>